<protein>
    <submittedName>
        <fullName evidence="6">Histidine kinase</fullName>
    </submittedName>
</protein>
<dbReference type="Proteomes" id="UP000622890">
    <property type="component" value="Unassembled WGS sequence"/>
</dbReference>
<dbReference type="GO" id="GO:0016020">
    <property type="term" value="C:membrane"/>
    <property type="evidence" value="ECO:0007669"/>
    <property type="project" value="InterPro"/>
</dbReference>
<gene>
    <name evidence="6" type="ORF">JJB74_04185</name>
</gene>
<dbReference type="InterPro" id="IPR050482">
    <property type="entry name" value="Sensor_HK_TwoCompSys"/>
</dbReference>
<keyword evidence="2 6" id="KW-0418">Kinase</keyword>
<evidence type="ECO:0000259" key="5">
    <source>
        <dbReference type="Pfam" id="PF07730"/>
    </source>
</evidence>
<keyword evidence="7" id="KW-1185">Reference proteome</keyword>
<accession>A0A934SRH5</accession>
<dbReference type="EMBL" id="JAEPBG010000001">
    <property type="protein sequence ID" value="MBK4733806.1"/>
    <property type="molecule type" value="Genomic_DNA"/>
</dbReference>
<name>A0A934SRH5_9BURK</name>
<keyword evidence="4" id="KW-0812">Transmembrane</keyword>
<feature type="transmembrane region" description="Helical" evidence="4">
    <location>
        <begin position="46"/>
        <end position="64"/>
    </location>
</feature>
<sequence length="554" mass="60976">MKNNKLTGGIAVDVSDALLIARVRLVLAVSALLTAFIEMPHEGMDLSWMVFCGYALHTATLYVLTQLRKPFTGSELIHWLDVCWYALMVLSTGGSQSLFFPFFFFAILTASFRWGFDEGCRVVVACAALYFAIGIATNASTEVPRLLLRDAFTLGLGYMIAYWGESEIALKRRLALLRDVSRLSNPRFGVDHTITTVLEKTREFFRADNCILVSRDVDSADCSYRAVRSQGARSARAERIGVDIAAPMLALARGHAAVYDGRPPSLLGALAGIGGLRLHDAETRRWNAVEGEDAAGVAELLDADQFISAPVPLRNGEGRLYIASRRGGFSRNDALFLSQLAAQAFPVIENIALLDRMATEAAAEERRRIARDLHDTTIQPYIGLELCLHAMRKKAGDDNPLIEDLDRLTEMGGQVIQELRRYAGSIRNPAIGNGSTLQTTLRRQAEQMSRFYGIDIDLGIEGALDLSDRLSAEIFQMISEGYANIRKHTCARRAWLKLRDENHCIGIEIGNECMEASPAFTPRSLSERAAALGGQAWVDRAGSGCTVVRIEIPI</sequence>
<keyword evidence="1" id="KW-0808">Transferase</keyword>
<comment type="caution">
    <text evidence="6">The sequence shown here is derived from an EMBL/GenBank/DDBJ whole genome shotgun (WGS) entry which is preliminary data.</text>
</comment>
<feature type="domain" description="Signal transduction histidine kinase subgroup 3 dimerisation and phosphoacceptor" evidence="5">
    <location>
        <begin position="365"/>
        <end position="429"/>
    </location>
</feature>
<evidence type="ECO:0000256" key="4">
    <source>
        <dbReference type="SAM" id="Phobius"/>
    </source>
</evidence>
<dbReference type="GO" id="GO:0046983">
    <property type="term" value="F:protein dimerization activity"/>
    <property type="evidence" value="ECO:0007669"/>
    <property type="project" value="InterPro"/>
</dbReference>
<proteinExistence type="predicted"/>
<dbReference type="InterPro" id="IPR036890">
    <property type="entry name" value="HATPase_C_sf"/>
</dbReference>
<keyword evidence="4" id="KW-1133">Transmembrane helix</keyword>
<dbReference type="AlphaFoldDB" id="A0A934SRH5"/>
<dbReference type="InterPro" id="IPR029016">
    <property type="entry name" value="GAF-like_dom_sf"/>
</dbReference>
<evidence type="ECO:0000256" key="1">
    <source>
        <dbReference type="ARBA" id="ARBA00022679"/>
    </source>
</evidence>
<dbReference type="GO" id="GO:0000155">
    <property type="term" value="F:phosphorelay sensor kinase activity"/>
    <property type="evidence" value="ECO:0007669"/>
    <property type="project" value="InterPro"/>
</dbReference>
<evidence type="ECO:0000256" key="3">
    <source>
        <dbReference type="ARBA" id="ARBA00023012"/>
    </source>
</evidence>
<feature type="transmembrane region" description="Helical" evidence="4">
    <location>
        <begin position="84"/>
        <end position="110"/>
    </location>
</feature>
<evidence type="ECO:0000313" key="7">
    <source>
        <dbReference type="Proteomes" id="UP000622890"/>
    </source>
</evidence>
<feature type="transmembrane region" description="Helical" evidence="4">
    <location>
        <begin position="122"/>
        <end position="140"/>
    </location>
</feature>
<dbReference type="Gene3D" id="3.30.450.40">
    <property type="match status" value="1"/>
</dbReference>
<dbReference type="Pfam" id="PF07730">
    <property type="entry name" value="HisKA_3"/>
    <property type="match status" value="1"/>
</dbReference>
<organism evidence="6 7">
    <name type="scientific">Noviherbaspirillum pedocola</name>
    <dbReference type="NCBI Taxonomy" id="2801341"/>
    <lineage>
        <taxon>Bacteria</taxon>
        <taxon>Pseudomonadati</taxon>
        <taxon>Pseudomonadota</taxon>
        <taxon>Betaproteobacteria</taxon>
        <taxon>Burkholderiales</taxon>
        <taxon>Oxalobacteraceae</taxon>
        <taxon>Noviherbaspirillum</taxon>
    </lineage>
</organism>
<reference evidence="6" key="1">
    <citation type="submission" date="2021-01" db="EMBL/GenBank/DDBJ databases">
        <title>Genome sequence of strain Noviherbaspirillum sp. DKR-6.</title>
        <authorList>
            <person name="Chaudhary D.K."/>
        </authorList>
    </citation>
    <scope>NUCLEOTIDE SEQUENCE</scope>
    <source>
        <strain evidence="6">DKR-6</strain>
    </source>
</reference>
<dbReference type="PANTHER" id="PTHR24421">
    <property type="entry name" value="NITRATE/NITRITE SENSOR PROTEIN NARX-RELATED"/>
    <property type="match status" value="1"/>
</dbReference>
<dbReference type="SUPFAM" id="SSF55781">
    <property type="entry name" value="GAF domain-like"/>
    <property type="match status" value="1"/>
</dbReference>
<dbReference type="Gene3D" id="1.20.5.1930">
    <property type="match status" value="1"/>
</dbReference>
<dbReference type="InterPro" id="IPR011712">
    <property type="entry name" value="Sig_transdc_His_kin_sub3_dim/P"/>
</dbReference>
<evidence type="ECO:0000313" key="6">
    <source>
        <dbReference type="EMBL" id="MBK4733806.1"/>
    </source>
</evidence>
<dbReference type="Gene3D" id="3.30.565.10">
    <property type="entry name" value="Histidine kinase-like ATPase, C-terminal domain"/>
    <property type="match status" value="1"/>
</dbReference>
<keyword evidence="4" id="KW-0472">Membrane</keyword>
<keyword evidence="3" id="KW-0902">Two-component regulatory system</keyword>
<feature type="transmembrane region" description="Helical" evidence="4">
    <location>
        <begin position="20"/>
        <end position="39"/>
    </location>
</feature>
<dbReference type="RefSeq" id="WP_200590528.1">
    <property type="nucleotide sequence ID" value="NZ_JAEPBG010000001.1"/>
</dbReference>
<evidence type="ECO:0000256" key="2">
    <source>
        <dbReference type="ARBA" id="ARBA00022777"/>
    </source>
</evidence>